<dbReference type="PANTHER" id="PTHR43827:SF3">
    <property type="entry name" value="NADP-DEPENDENT OXIDOREDUCTASE DOMAIN-CONTAINING PROTEIN"/>
    <property type="match status" value="1"/>
</dbReference>
<dbReference type="Proteomes" id="UP000466864">
    <property type="component" value="Unassembled WGS sequence"/>
</dbReference>
<keyword evidence="3" id="KW-0560">Oxidoreductase</keyword>
<dbReference type="FunFam" id="3.20.20.100:FF:000002">
    <property type="entry name" value="2,5-diketo-D-gluconic acid reductase A"/>
    <property type="match status" value="1"/>
</dbReference>
<evidence type="ECO:0000256" key="6">
    <source>
        <dbReference type="PIRSR" id="PIRSR000097-3"/>
    </source>
</evidence>
<feature type="site" description="Lowers pKa of active site Tyr" evidence="6">
    <location>
        <position position="73"/>
    </location>
</feature>
<evidence type="ECO:0000256" key="3">
    <source>
        <dbReference type="ARBA" id="ARBA00023002"/>
    </source>
</evidence>
<gene>
    <name evidence="8" type="ORF">FYJ60_08925</name>
</gene>
<dbReference type="RefSeq" id="WP_154458349.1">
    <property type="nucleotide sequence ID" value="NZ_VUMV01000006.1"/>
</dbReference>
<evidence type="ECO:0000259" key="7">
    <source>
        <dbReference type="Pfam" id="PF00248"/>
    </source>
</evidence>
<dbReference type="AlphaFoldDB" id="A0A7X2TQ38"/>
<comment type="similarity">
    <text evidence="1">Belongs to the aldo/keto reductase family.</text>
</comment>
<organism evidence="8 9">
    <name type="scientific">Bilifractor porci</name>
    <dbReference type="NCBI Taxonomy" id="2606636"/>
    <lineage>
        <taxon>Bacteria</taxon>
        <taxon>Bacillati</taxon>
        <taxon>Bacillota</taxon>
        <taxon>Clostridia</taxon>
        <taxon>Lachnospirales</taxon>
        <taxon>Lachnospiraceae</taxon>
        <taxon>Bilifractor</taxon>
    </lineage>
</organism>
<evidence type="ECO:0000313" key="9">
    <source>
        <dbReference type="Proteomes" id="UP000466864"/>
    </source>
</evidence>
<dbReference type="EMBL" id="VUMV01000006">
    <property type="protein sequence ID" value="MST82436.1"/>
    <property type="molecule type" value="Genomic_DNA"/>
</dbReference>
<reference evidence="8 9" key="1">
    <citation type="submission" date="2019-08" db="EMBL/GenBank/DDBJ databases">
        <title>In-depth cultivation of the pig gut microbiome towards novel bacterial diversity and tailored functional studies.</title>
        <authorList>
            <person name="Wylensek D."/>
            <person name="Hitch T.C.A."/>
            <person name="Clavel T."/>
        </authorList>
    </citation>
    <scope>NUCLEOTIDE SEQUENCE [LARGE SCALE GENOMIC DNA]</scope>
    <source>
        <strain evidence="8 9">Oil+RF-744-WCA-WT-13</strain>
    </source>
</reference>
<dbReference type="SUPFAM" id="SSF51430">
    <property type="entry name" value="NAD(P)-linked oxidoreductase"/>
    <property type="match status" value="1"/>
</dbReference>
<dbReference type="InterPro" id="IPR023210">
    <property type="entry name" value="NADP_OxRdtase_dom"/>
</dbReference>
<evidence type="ECO:0000256" key="1">
    <source>
        <dbReference type="ARBA" id="ARBA00007905"/>
    </source>
</evidence>
<dbReference type="Gene3D" id="3.20.20.100">
    <property type="entry name" value="NADP-dependent oxidoreductase domain"/>
    <property type="match status" value="1"/>
</dbReference>
<sequence>MQEYILQSGLRIPAVGFGTYNPKKQDMTELITRALRLGYQFLDTASLYETERNVGEAIKKAGIARRDIIIESKLWFDEMGYQEAKAAIDRSLTRIGTDYLDIMLIHWPRATGKFDEDWKTLDLETWRAMEEAVQAGKVREIGCSNFLPHHLENLILQADIKPAVDQLELHIGYTQEAAVEYCKQHGIQVISWGSLGRGRMDKYVGSDYVKELAGKYGKSEKQIFLRFLVQRNIMAIAKATSEEHMRSNMDIFDFNLTEDEMWFLQCMPETTWMGEHPDFAIPAKRSNPDQ</sequence>
<keyword evidence="2" id="KW-0521">NADP</keyword>
<protein>
    <submittedName>
        <fullName evidence="8">Aldo/keto reductase</fullName>
    </submittedName>
</protein>
<dbReference type="PIRSF" id="PIRSF000097">
    <property type="entry name" value="AKR"/>
    <property type="match status" value="1"/>
</dbReference>
<keyword evidence="9" id="KW-1185">Reference proteome</keyword>
<proteinExistence type="inferred from homology"/>
<dbReference type="Pfam" id="PF00248">
    <property type="entry name" value="Aldo_ket_red"/>
    <property type="match status" value="1"/>
</dbReference>
<feature type="active site" description="Proton donor" evidence="4">
    <location>
        <position position="48"/>
    </location>
</feature>
<dbReference type="InterPro" id="IPR036812">
    <property type="entry name" value="NAD(P)_OxRdtase_dom_sf"/>
</dbReference>
<comment type="caution">
    <text evidence="8">The sequence shown here is derived from an EMBL/GenBank/DDBJ whole genome shotgun (WGS) entry which is preliminary data.</text>
</comment>
<evidence type="ECO:0000256" key="2">
    <source>
        <dbReference type="ARBA" id="ARBA00022857"/>
    </source>
</evidence>
<feature type="domain" description="NADP-dependent oxidoreductase" evidence="7">
    <location>
        <begin position="16"/>
        <end position="261"/>
    </location>
</feature>
<dbReference type="GO" id="GO:0016616">
    <property type="term" value="F:oxidoreductase activity, acting on the CH-OH group of donors, NAD or NADP as acceptor"/>
    <property type="evidence" value="ECO:0007669"/>
    <property type="project" value="UniProtKB-ARBA"/>
</dbReference>
<evidence type="ECO:0000313" key="8">
    <source>
        <dbReference type="EMBL" id="MST82436.1"/>
    </source>
</evidence>
<evidence type="ECO:0000256" key="5">
    <source>
        <dbReference type="PIRSR" id="PIRSR000097-2"/>
    </source>
</evidence>
<evidence type="ECO:0000256" key="4">
    <source>
        <dbReference type="PIRSR" id="PIRSR000097-1"/>
    </source>
</evidence>
<dbReference type="InterPro" id="IPR020471">
    <property type="entry name" value="AKR"/>
</dbReference>
<accession>A0A7X2TQ38</accession>
<feature type="binding site" evidence="5">
    <location>
        <position position="106"/>
    </location>
    <ligand>
        <name>substrate</name>
    </ligand>
</feature>
<dbReference type="CDD" id="cd19071">
    <property type="entry name" value="AKR_AKR1-5-like"/>
    <property type="match status" value="1"/>
</dbReference>
<dbReference type="PANTHER" id="PTHR43827">
    <property type="entry name" value="2,5-DIKETO-D-GLUCONIC ACID REDUCTASE"/>
    <property type="match status" value="1"/>
</dbReference>
<name>A0A7X2TQ38_9FIRM</name>
<dbReference type="PRINTS" id="PR00069">
    <property type="entry name" value="ALDKETRDTASE"/>
</dbReference>